<dbReference type="GO" id="GO:0006508">
    <property type="term" value="P:proteolysis"/>
    <property type="evidence" value="ECO:0007669"/>
    <property type="project" value="UniProtKB-KW"/>
</dbReference>
<dbReference type="PANTHER" id="PTHR48222">
    <property type="entry name" value="PROTEINASE INHIBITOR, PROPEPTIDE"/>
    <property type="match status" value="1"/>
</dbReference>
<evidence type="ECO:0000256" key="1">
    <source>
        <dbReference type="SAM" id="SignalP"/>
    </source>
</evidence>
<sequence length="136" mass="15250">MGLRSVVCLCAAIFLLHSSLYAVSAKKTYIVLMNHHQKPPSYATHGQWYSDHLQKLTSAAPESILYTYDSAYNGFAAALSDEEVESLRQSDSVLDVYEDPVYTLHTTALLSFWALLPSLPRRSGTVCKNLIRHLKM</sequence>
<feature type="chain" id="PRO_5043329759" evidence="1">
    <location>
        <begin position="26"/>
        <end position="136"/>
    </location>
</feature>
<dbReference type="FunFam" id="3.30.70.80:FF:000003">
    <property type="entry name" value="Subtilisin-like protease SBT1.9"/>
    <property type="match status" value="1"/>
</dbReference>
<evidence type="ECO:0000313" key="3">
    <source>
        <dbReference type="EMBL" id="KAL0346762.1"/>
    </source>
</evidence>
<reference evidence="3" key="1">
    <citation type="submission" date="2020-06" db="EMBL/GenBank/DDBJ databases">
        <authorList>
            <person name="Li T."/>
            <person name="Hu X."/>
            <person name="Zhang T."/>
            <person name="Song X."/>
            <person name="Zhang H."/>
            <person name="Dai N."/>
            <person name="Sheng W."/>
            <person name="Hou X."/>
            <person name="Wei L."/>
        </authorList>
    </citation>
    <scope>NUCLEOTIDE SEQUENCE</scope>
    <source>
        <strain evidence="3">KEN8</strain>
        <tissue evidence="3">Leaf</tissue>
    </source>
</reference>
<dbReference type="SUPFAM" id="SSF54897">
    <property type="entry name" value="Protease propeptides/inhibitors"/>
    <property type="match status" value="1"/>
</dbReference>
<dbReference type="Pfam" id="PF05922">
    <property type="entry name" value="Inhibitor_I9"/>
    <property type="match status" value="1"/>
</dbReference>
<protein>
    <submittedName>
        <fullName evidence="3">Subtilisin-like protease SBT1.8</fullName>
    </submittedName>
</protein>
<dbReference type="EMBL" id="JACGWM010000010">
    <property type="protein sequence ID" value="KAL0346762.1"/>
    <property type="molecule type" value="Genomic_DNA"/>
</dbReference>
<feature type="signal peptide" evidence="1">
    <location>
        <begin position="1"/>
        <end position="25"/>
    </location>
</feature>
<keyword evidence="1" id="KW-0732">Signal</keyword>
<evidence type="ECO:0000259" key="2">
    <source>
        <dbReference type="Pfam" id="PF05922"/>
    </source>
</evidence>
<accession>A0AAW2NT74</accession>
<reference evidence="3" key="2">
    <citation type="journal article" date="2024" name="Plant">
        <title>Genomic evolution and insights into agronomic trait innovations of Sesamum species.</title>
        <authorList>
            <person name="Miao H."/>
            <person name="Wang L."/>
            <person name="Qu L."/>
            <person name="Liu H."/>
            <person name="Sun Y."/>
            <person name="Le M."/>
            <person name="Wang Q."/>
            <person name="Wei S."/>
            <person name="Zheng Y."/>
            <person name="Lin W."/>
            <person name="Duan Y."/>
            <person name="Cao H."/>
            <person name="Xiong S."/>
            <person name="Wang X."/>
            <person name="Wei L."/>
            <person name="Li C."/>
            <person name="Ma Q."/>
            <person name="Ju M."/>
            <person name="Zhao R."/>
            <person name="Li G."/>
            <person name="Mu C."/>
            <person name="Tian Q."/>
            <person name="Mei H."/>
            <person name="Zhang T."/>
            <person name="Gao T."/>
            <person name="Zhang H."/>
        </authorList>
    </citation>
    <scope>NUCLEOTIDE SEQUENCE</scope>
    <source>
        <strain evidence="3">KEN8</strain>
    </source>
</reference>
<dbReference type="Gene3D" id="3.30.70.80">
    <property type="entry name" value="Peptidase S8 propeptide/proteinase inhibitor I9"/>
    <property type="match status" value="1"/>
</dbReference>
<dbReference type="InterPro" id="IPR037045">
    <property type="entry name" value="S8pro/Inhibitor_I9_sf"/>
</dbReference>
<feature type="domain" description="Inhibitor I9" evidence="2">
    <location>
        <begin position="28"/>
        <end position="105"/>
    </location>
</feature>
<organism evidence="3">
    <name type="scientific">Sesamum calycinum</name>
    <dbReference type="NCBI Taxonomy" id="2727403"/>
    <lineage>
        <taxon>Eukaryota</taxon>
        <taxon>Viridiplantae</taxon>
        <taxon>Streptophyta</taxon>
        <taxon>Embryophyta</taxon>
        <taxon>Tracheophyta</taxon>
        <taxon>Spermatophyta</taxon>
        <taxon>Magnoliopsida</taxon>
        <taxon>eudicotyledons</taxon>
        <taxon>Gunneridae</taxon>
        <taxon>Pentapetalae</taxon>
        <taxon>asterids</taxon>
        <taxon>lamiids</taxon>
        <taxon>Lamiales</taxon>
        <taxon>Pedaliaceae</taxon>
        <taxon>Sesamum</taxon>
    </lineage>
</organism>
<dbReference type="PANTHER" id="PTHR48222:SF4">
    <property type="entry name" value="PROTEINASE INHIBITOR, PROPEPTIDE"/>
    <property type="match status" value="1"/>
</dbReference>
<dbReference type="InterPro" id="IPR010259">
    <property type="entry name" value="S8pro/Inhibitor_I9"/>
</dbReference>
<comment type="caution">
    <text evidence="3">The sequence shown here is derived from an EMBL/GenBank/DDBJ whole genome shotgun (WGS) entry which is preliminary data.</text>
</comment>
<name>A0AAW2NT74_9LAMI</name>
<keyword evidence="3" id="KW-0378">Hydrolase</keyword>
<proteinExistence type="predicted"/>
<gene>
    <name evidence="3" type="ORF">Scaly_1692200</name>
</gene>
<keyword evidence="3" id="KW-0645">Protease</keyword>
<dbReference type="GO" id="GO:0008233">
    <property type="term" value="F:peptidase activity"/>
    <property type="evidence" value="ECO:0007669"/>
    <property type="project" value="UniProtKB-KW"/>
</dbReference>
<dbReference type="AlphaFoldDB" id="A0AAW2NT74"/>